<evidence type="ECO:0000313" key="2">
    <source>
        <dbReference type="EMBL" id="CAH1218806.1"/>
    </source>
</evidence>
<comment type="caution">
    <text evidence="2">The sequence shown here is derived from an EMBL/GenBank/DDBJ whole genome shotgun (WGS) entry which is preliminary data.</text>
</comment>
<keyword evidence="3" id="KW-1185">Reference proteome</keyword>
<dbReference type="Proteomes" id="UP000838686">
    <property type="component" value="Unassembled WGS sequence"/>
</dbReference>
<keyword evidence="1" id="KW-0472">Membrane</keyword>
<reference evidence="2" key="1">
    <citation type="submission" date="2022-01" db="EMBL/GenBank/DDBJ databases">
        <authorList>
            <person name="Criscuolo A."/>
        </authorList>
    </citation>
    <scope>NUCLEOTIDE SEQUENCE</scope>
    <source>
        <strain evidence="2">CIP111893</strain>
    </source>
</reference>
<accession>A0ABM9CMS1</accession>
<sequence>MNYVFLAFISTLSISMILFILLALILDNGHGGDNLALFTIGIVISVQASFIIALLVTRKQR</sequence>
<feature type="transmembrane region" description="Helical" evidence="1">
    <location>
        <begin position="5"/>
        <end position="25"/>
    </location>
</feature>
<evidence type="ECO:0000313" key="3">
    <source>
        <dbReference type="Proteomes" id="UP000838686"/>
    </source>
</evidence>
<proteinExistence type="predicted"/>
<keyword evidence="1" id="KW-0812">Transmembrane</keyword>
<keyword evidence="1" id="KW-1133">Transmembrane helix</keyword>
<name>A0ABM9CMS1_9BACL</name>
<evidence type="ECO:0000256" key="1">
    <source>
        <dbReference type="SAM" id="Phobius"/>
    </source>
</evidence>
<gene>
    <name evidence="2" type="ORF">PAECIP111893_04487</name>
</gene>
<dbReference type="RefSeq" id="WP_236344952.1">
    <property type="nucleotide sequence ID" value="NZ_CAKMMF010000031.1"/>
</dbReference>
<organism evidence="2 3">
    <name type="scientific">Paenibacillus plantiphilus</name>
    <dbReference type="NCBI Taxonomy" id="2905650"/>
    <lineage>
        <taxon>Bacteria</taxon>
        <taxon>Bacillati</taxon>
        <taxon>Bacillota</taxon>
        <taxon>Bacilli</taxon>
        <taxon>Bacillales</taxon>
        <taxon>Paenibacillaceae</taxon>
        <taxon>Paenibacillus</taxon>
    </lineage>
</organism>
<dbReference type="EMBL" id="CAKMMF010000031">
    <property type="protein sequence ID" value="CAH1218806.1"/>
    <property type="molecule type" value="Genomic_DNA"/>
</dbReference>
<feature type="transmembrane region" description="Helical" evidence="1">
    <location>
        <begin position="37"/>
        <end position="56"/>
    </location>
</feature>
<protein>
    <submittedName>
        <fullName evidence="2">Uncharacterized protein</fullName>
    </submittedName>
</protein>